<dbReference type="GO" id="GO:0016757">
    <property type="term" value="F:glycosyltransferase activity"/>
    <property type="evidence" value="ECO:0007669"/>
    <property type="project" value="InterPro"/>
</dbReference>
<evidence type="ECO:0000313" key="3">
    <source>
        <dbReference type="EMBL" id="OKH51064.1"/>
    </source>
</evidence>
<dbReference type="PANTHER" id="PTHR45947">
    <property type="entry name" value="SULFOQUINOVOSYL TRANSFERASE SQD2"/>
    <property type="match status" value="1"/>
</dbReference>
<gene>
    <name evidence="3" type="ORF">NIES30_03060</name>
</gene>
<dbReference type="AlphaFoldDB" id="A0A1U7JBA2"/>
<dbReference type="InterPro" id="IPR028098">
    <property type="entry name" value="Glyco_trans_4-like_N"/>
</dbReference>
<dbReference type="InterPro" id="IPR050194">
    <property type="entry name" value="Glycosyltransferase_grp1"/>
</dbReference>
<comment type="caution">
    <text evidence="3">The sequence shown here is derived from an EMBL/GenBank/DDBJ whole genome shotgun (WGS) entry which is preliminary data.</text>
</comment>
<dbReference type="SUPFAM" id="SSF53756">
    <property type="entry name" value="UDP-Glycosyltransferase/glycogen phosphorylase"/>
    <property type="match status" value="1"/>
</dbReference>
<dbReference type="STRING" id="549789.NIES30_03060"/>
<organism evidence="3 4">
    <name type="scientific">Phormidium tenue NIES-30</name>
    <dbReference type="NCBI Taxonomy" id="549789"/>
    <lineage>
        <taxon>Bacteria</taxon>
        <taxon>Bacillati</taxon>
        <taxon>Cyanobacteriota</taxon>
        <taxon>Cyanophyceae</taxon>
        <taxon>Oscillatoriophycideae</taxon>
        <taxon>Oscillatoriales</taxon>
        <taxon>Oscillatoriaceae</taxon>
        <taxon>Phormidium</taxon>
    </lineage>
</organism>
<keyword evidence="3" id="KW-0808">Transferase</keyword>
<feature type="domain" description="Glycosyl transferase family 1" evidence="1">
    <location>
        <begin position="197"/>
        <end position="363"/>
    </location>
</feature>
<evidence type="ECO:0000313" key="4">
    <source>
        <dbReference type="Proteomes" id="UP000185557"/>
    </source>
</evidence>
<dbReference type="OrthoDB" id="433681at2"/>
<dbReference type="Pfam" id="PF00534">
    <property type="entry name" value="Glycos_transf_1"/>
    <property type="match status" value="1"/>
</dbReference>
<reference evidence="3 4" key="1">
    <citation type="submission" date="2016-11" db="EMBL/GenBank/DDBJ databases">
        <title>Draft Genome Sequences of Nine Cyanobacterial Strains from Diverse Habitats.</title>
        <authorList>
            <person name="Zhu T."/>
            <person name="Hou S."/>
            <person name="Lu X."/>
            <person name="Hess W.R."/>
        </authorList>
    </citation>
    <scope>NUCLEOTIDE SEQUENCE [LARGE SCALE GENOMIC DNA]</scope>
    <source>
        <strain evidence="3 4">NIES-30</strain>
    </source>
</reference>
<accession>A0A1U7JBA2</accession>
<dbReference type="Pfam" id="PF13579">
    <property type="entry name" value="Glyco_trans_4_4"/>
    <property type="match status" value="1"/>
</dbReference>
<evidence type="ECO:0000259" key="1">
    <source>
        <dbReference type="Pfam" id="PF00534"/>
    </source>
</evidence>
<dbReference type="EMBL" id="MRCG01000001">
    <property type="protein sequence ID" value="OKH51064.1"/>
    <property type="molecule type" value="Genomic_DNA"/>
</dbReference>
<name>A0A1U7JBA2_9CYAN</name>
<keyword evidence="4" id="KW-1185">Reference proteome</keyword>
<dbReference type="Proteomes" id="UP000185557">
    <property type="component" value="Unassembled WGS sequence"/>
</dbReference>
<feature type="domain" description="Glycosyltransferase subfamily 4-like N-terminal" evidence="2">
    <location>
        <begin position="15"/>
        <end position="183"/>
    </location>
</feature>
<protein>
    <submittedName>
        <fullName evidence="3">Group 1 glycosyl transferase</fullName>
    </submittedName>
</protein>
<sequence length="397" mass="43642">MRVLHVLPSLSYKLGGPTQVALNIIRALREIEVDAEIATTNDDEAELLDVPIGRRVNYEGVPVWFFPRLARFKAFIPSIGLTQWMIKHLRQYDIVHNHYLFCYAPTVGARLAQYYQVPYVSSTIGQLTPWALQQSQLKKQIYGRYIERSTLNRAAAIHCTTVAEAEDARQFGISAPALVLPLGVNPTVTIAGAAAKLRDRYDLPADCAIVLFLSRLHEKKRPDFLLRAFARLDPKSHGYHLLLAGSGDADYCHYLKTLTSTLDIADSVTFTGFVSGSDKDLLLQGSNLFALPSYSENFGIAVAEALAAGLPVVITPDVQIAPDILAAQAGLVVSDDLDAWGNALGQLLRSPDLSTQLGHNGQQLAAEKYSWPTIARNLSQSYNEILTGQSLSFAYRS</sequence>
<dbReference type="InterPro" id="IPR001296">
    <property type="entry name" value="Glyco_trans_1"/>
</dbReference>
<dbReference type="RefSeq" id="WP_073606875.1">
    <property type="nucleotide sequence ID" value="NZ_MRCG01000001.1"/>
</dbReference>
<dbReference type="Gene3D" id="3.40.50.2000">
    <property type="entry name" value="Glycogen Phosphorylase B"/>
    <property type="match status" value="2"/>
</dbReference>
<evidence type="ECO:0000259" key="2">
    <source>
        <dbReference type="Pfam" id="PF13579"/>
    </source>
</evidence>
<proteinExistence type="predicted"/>
<dbReference type="PANTHER" id="PTHR45947:SF3">
    <property type="entry name" value="SULFOQUINOVOSYL TRANSFERASE SQD2"/>
    <property type="match status" value="1"/>
</dbReference>